<evidence type="ECO:0000259" key="6">
    <source>
        <dbReference type="Pfam" id="PF08281"/>
    </source>
</evidence>
<dbReference type="InterPro" id="IPR013325">
    <property type="entry name" value="RNA_pol_sigma_r2"/>
</dbReference>
<sequence length="318" mass="36413">MNRQDVEKSIARYLKPIFGFALKRCKSIHDAEDLSQEIAIRAFRSLIVRDDVADMGKFIWTVAHNTLSNYYRDTAKSMVGVSIDELAELIAAPCSELDAVEDTETIRRLQTEIAYLSRLQRRIVIAYYFENRRQADIARELDIPLGTIKWHLFEAKKELKRGMDTMRKSGELRFNPIKFHSYGVNGSVGRKAPEEFFRSALTQNICYCVRNTAKTVNEIADELGVSPVYVEGEVDYLEKYGFLQAQRDKYILNFIISEPTAELLVMQDDMYRRAAELFANDLYDELTSSGILDDPDILCGQTDAPISLTESPKADRNF</sequence>
<dbReference type="AlphaFoldDB" id="A0A9D1NQH9"/>
<accession>A0A9D1NQH9</accession>
<evidence type="ECO:0000313" key="8">
    <source>
        <dbReference type="Proteomes" id="UP000823960"/>
    </source>
</evidence>
<keyword evidence="4" id="KW-0804">Transcription</keyword>
<evidence type="ECO:0000256" key="1">
    <source>
        <dbReference type="ARBA" id="ARBA00010641"/>
    </source>
</evidence>
<dbReference type="NCBIfam" id="TIGR02937">
    <property type="entry name" value="sigma70-ECF"/>
    <property type="match status" value="1"/>
</dbReference>
<proteinExistence type="inferred from homology"/>
<dbReference type="SUPFAM" id="SSF46785">
    <property type="entry name" value="Winged helix' DNA-binding domain"/>
    <property type="match status" value="1"/>
</dbReference>
<dbReference type="EMBL" id="DVOL01000040">
    <property type="protein sequence ID" value="HIV10642.1"/>
    <property type="molecule type" value="Genomic_DNA"/>
</dbReference>
<reference evidence="7" key="1">
    <citation type="submission" date="2020-10" db="EMBL/GenBank/DDBJ databases">
        <authorList>
            <person name="Gilroy R."/>
        </authorList>
    </citation>
    <scope>NUCLEOTIDE SEQUENCE</scope>
    <source>
        <strain evidence="7">1370</strain>
    </source>
</reference>
<dbReference type="PANTHER" id="PTHR43133:SF51">
    <property type="entry name" value="RNA POLYMERASE SIGMA FACTOR"/>
    <property type="match status" value="1"/>
</dbReference>
<dbReference type="InterPro" id="IPR036390">
    <property type="entry name" value="WH_DNA-bd_sf"/>
</dbReference>
<comment type="caution">
    <text evidence="7">The sequence shown here is derived from an EMBL/GenBank/DDBJ whole genome shotgun (WGS) entry which is preliminary data.</text>
</comment>
<evidence type="ECO:0000256" key="4">
    <source>
        <dbReference type="ARBA" id="ARBA00023163"/>
    </source>
</evidence>
<dbReference type="GO" id="GO:0006352">
    <property type="term" value="P:DNA-templated transcription initiation"/>
    <property type="evidence" value="ECO:0007669"/>
    <property type="project" value="InterPro"/>
</dbReference>
<dbReference type="InterPro" id="IPR036388">
    <property type="entry name" value="WH-like_DNA-bd_sf"/>
</dbReference>
<dbReference type="Gene3D" id="1.10.1740.10">
    <property type="match status" value="1"/>
</dbReference>
<name>A0A9D1NQH9_9FIRM</name>
<dbReference type="GO" id="GO:0003677">
    <property type="term" value="F:DNA binding"/>
    <property type="evidence" value="ECO:0007669"/>
    <property type="project" value="InterPro"/>
</dbReference>
<gene>
    <name evidence="7" type="ORF">IAD28_02965</name>
</gene>
<dbReference type="InterPro" id="IPR014284">
    <property type="entry name" value="RNA_pol_sigma-70_dom"/>
</dbReference>
<dbReference type="PANTHER" id="PTHR43133">
    <property type="entry name" value="RNA POLYMERASE ECF-TYPE SIGMA FACTO"/>
    <property type="match status" value="1"/>
</dbReference>
<evidence type="ECO:0000313" key="7">
    <source>
        <dbReference type="EMBL" id="HIV10642.1"/>
    </source>
</evidence>
<dbReference type="InterPro" id="IPR013249">
    <property type="entry name" value="RNA_pol_sigma70_r4_t2"/>
</dbReference>
<dbReference type="Gene3D" id="1.10.10.10">
    <property type="entry name" value="Winged helix-like DNA-binding domain superfamily/Winged helix DNA-binding domain"/>
    <property type="match status" value="1"/>
</dbReference>
<dbReference type="Pfam" id="PF04542">
    <property type="entry name" value="Sigma70_r2"/>
    <property type="match status" value="1"/>
</dbReference>
<dbReference type="Pfam" id="PF08281">
    <property type="entry name" value="Sigma70_r4_2"/>
    <property type="match status" value="1"/>
</dbReference>
<evidence type="ECO:0000256" key="3">
    <source>
        <dbReference type="ARBA" id="ARBA00023082"/>
    </source>
</evidence>
<feature type="non-terminal residue" evidence="7">
    <location>
        <position position="318"/>
    </location>
</feature>
<dbReference type="InterPro" id="IPR007627">
    <property type="entry name" value="RNA_pol_sigma70_r2"/>
</dbReference>
<evidence type="ECO:0000256" key="2">
    <source>
        <dbReference type="ARBA" id="ARBA00023015"/>
    </source>
</evidence>
<keyword evidence="3" id="KW-0731">Sigma factor</keyword>
<dbReference type="Proteomes" id="UP000823960">
    <property type="component" value="Unassembled WGS sequence"/>
</dbReference>
<feature type="domain" description="RNA polymerase sigma-70 region 2" evidence="5">
    <location>
        <begin position="10"/>
        <end position="75"/>
    </location>
</feature>
<dbReference type="SUPFAM" id="SSF88659">
    <property type="entry name" value="Sigma3 and sigma4 domains of RNA polymerase sigma factors"/>
    <property type="match status" value="1"/>
</dbReference>
<comment type="similarity">
    <text evidence="1">Belongs to the sigma-70 factor family. ECF subfamily.</text>
</comment>
<dbReference type="SUPFAM" id="SSF88946">
    <property type="entry name" value="Sigma2 domain of RNA polymerase sigma factors"/>
    <property type="match status" value="1"/>
</dbReference>
<feature type="domain" description="RNA polymerase sigma factor 70 region 4 type 2" evidence="6">
    <location>
        <begin position="107"/>
        <end position="159"/>
    </location>
</feature>
<evidence type="ECO:0000259" key="5">
    <source>
        <dbReference type="Pfam" id="PF04542"/>
    </source>
</evidence>
<dbReference type="GO" id="GO:0016987">
    <property type="term" value="F:sigma factor activity"/>
    <property type="evidence" value="ECO:0007669"/>
    <property type="project" value="UniProtKB-KW"/>
</dbReference>
<protein>
    <submittedName>
        <fullName evidence="7">RNA polymerase sigma factor</fullName>
    </submittedName>
</protein>
<organism evidence="7 8">
    <name type="scientific">Candidatus Faeciplasma avium</name>
    <dbReference type="NCBI Taxonomy" id="2840798"/>
    <lineage>
        <taxon>Bacteria</taxon>
        <taxon>Bacillati</taxon>
        <taxon>Bacillota</taxon>
        <taxon>Clostridia</taxon>
        <taxon>Eubacteriales</taxon>
        <taxon>Oscillospiraceae</taxon>
        <taxon>Oscillospiraceae incertae sedis</taxon>
        <taxon>Candidatus Faeciplasma</taxon>
    </lineage>
</organism>
<dbReference type="InterPro" id="IPR039425">
    <property type="entry name" value="RNA_pol_sigma-70-like"/>
</dbReference>
<keyword evidence="2" id="KW-0805">Transcription regulation</keyword>
<reference evidence="7" key="2">
    <citation type="journal article" date="2021" name="PeerJ">
        <title>Extensive microbial diversity within the chicken gut microbiome revealed by metagenomics and culture.</title>
        <authorList>
            <person name="Gilroy R."/>
            <person name="Ravi A."/>
            <person name="Getino M."/>
            <person name="Pursley I."/>
            <person name="Horton D.L."/>
            <person name="Alikhan N.F."/>
            <person name="Baker D."/>
            <person name="Gharbi K."/>
            <person name="Hall N."/>
            <person name="Watson M."/>
            <person name="Adriaenssens E.M."/>
            <person name="Foster-Nyarko E."/>
            <person name="Jarju S."/>
            <person name="Secka A."/>
            <person name="Antonio M."/>
            <person name="Oren A."/>
            <person name="Chaudhuri R.R."/>
            <person name="La Ragione R."/>
            <person name="Hildebrand F."/>
            <person name="Pallen M.J."/>
        </authorList>
    </citation>
    <scope>NUCLEOTIDE SEQUENCE</scope>
    <source>
        <strain evidence="7">1370</strain>
    </source>
</reference>
<dbReference type="InterPro" id="IPR013324">
    <property type="entry name" value="RNA_pol_sigma_r3/r4-like"/>
</dbReference>